<feature type="transmembrane region" description="Helical" evidence="2">
    <location>
        <begin position="241"/>
        <end position="266"/>
    </location>
</feature>
<keyword evidence="4" id="KW-1185">Reference proteome</keyword>
<dbReference type="Pfam" id="PF13347">
    <property type="entry name" value="MFS_2"/>
    <property type="match status" value="1"/>
</dbReference>
<comment type="caution">
    <text evidence="3">The sequence shown here is derived from an EMBL/GenBank/DDBJ whole genome shotgun (WGS) entry which is preliminary data.</text>
</comment>
<evidence type="ECO:0000256" key="2">
    <source>
        <dbReference type="SAM" id="Phobius"/>
    </source>
</evidence>
<dbReference type="Gene3D" id="1.20.1250.20">
    <property type="entry name" value="MFS general substrate transporter like domains"/>
    <property type="match status" value="1"/>
</dbReference>
<dbReference type="SUPFAM" id="SSF103473">
    <property type="entry name" value="MFS general substrate transporter"/>
    <property type="match status" value="1"/>
</dbReference>
<reference evidence="3 4" key="1">
    <citation type="submission" date="2023-01" db="EMBL/GenBank/DDBJ databases">
        <title>Novel species of the genus Asticcacaulis isolated from rivers.</title>
        <authorList>
            <person name="Lu H."/>
        </authorList>
    </citation>
    <scope>NUCLEOTIDE SEQUENCE [LARGE SCALE GENOMIC DNA]</scope>
    <source>
        <strain evidence="3 4">DXS10W</strain>
    </source>
</reference>
<keyword evidence="2" id="KW-1133">Transmembrane helix</keyword>
<sequence length="496" mass="54063">MKARRITPFTYVSYGATDILGAGAVGVTGAWLLYFYTTFCGLTAIEAATIFAVARVVDAIASPLIGFISDNFGGTAIGRRFGRRRSFLLISVFLLPCFALMWVSGQSFWYYLLTYIFFDFVYAAVLIPYETLASEMTSDYKQKAKFAGARLLFGQAASLLAGVLPGRIVDFMGKDDANTFLYLGLIFSGLFMIAVLLTWSQSWERDRTGEPPEAPRRGNPILNLYGDLWSTLKIRTFRIHLGMYLSGYIAMDVFNAVFAYFVVFALGSSMVLASNLLGTVAFGQFFGVMAAISLCLTLQPAPTYRLAIVLCGAGITSLLAIYLVKPSDLNWWLYGAIALAGLGRGGLAYIPWNLYNYMGDIDEVITGKRRDGTIAGVMTFVRKAAQALAVMSVGAVLEWSGFAAKAATQSQATNFVIVCVLIGGTLTLMVTGFAVSTGLSLNNKTHAVLSSVVSRLKAGESEFSESDKQTVERLTGWTFSALWGRGPLNRSTRWTR</sequence>
<feature type="transmembrane region" description="Helical" evidence="2">
    <location>
        <begin position="306"/>
        <end position="325"/>
    </location>
</feature>
<feature type="transmembrane region" description="Helical" evidence="2">
    <location>
        <begin position="180"/>
        <end position="199"/>
    </location>
</feature>
<dbReference type="PANTHER" id="PTHR11328">
    <property type="entry name" value="MAJOR FACILITATOR SUPERFAMILY DOMAIN-CONTAINING PROTEIN"/>
    <property type="match status" value="1"/>
</dbReference>
<proteinExistence type="inferred from homology"/>
<keyword evidence="2" id="KW-0812">Transmembrane</keyword>
<feature type="transmembrane region" description="Helical" evidence="2">
    <location>
        <begin position="12"/>
        <end position="36"/>
    </location>
</feature>
<dbReference type="EMBL" id="JAQQKW010000002">
    <property type="protein sequence ID" value="MDC7693707.1"/>
    <property type="molecule type" value="Genomic_DNA"/>
</dbReference>
<feature type="transmembrane region" description="Helical" evidence="2">
    <location>
        <begin position="109"/>
        <end position="129"/>
    </location>
</feature>
<dbReference type="InterPro" id="IPR036259">
    <property type="entry name" value="MFS_trans_sf"/>
</dbReference>
<feature type="transmembrane region" description="Helical" evidence="2">
    <location>
        <begin position="42"/>
        <end position="65"/>
    </location>
</feature>
<accession>A0ABT5IBZ7</accession>
<feature type="transmembrane region" description="Helical" evidence="2">
    <location>
        <begin position="331"/>
        <end position="352"/>
    </location>
</feature>
<gene>
    <name evidence="3" type="ORF">PQU94_05360</name>
</gene>
<dbReference type="PANTHER" id="PTHR11328:SF24">
    <property type="entry name" value="MAJOR FACILITATOR SUPERFAMILY (MFS) PROFILE DOMAIN-CONTAINING PROTEIN"/>
    <property type="match status" value="1"/>
</dbReference>
<feature type="transmembrane region" description="Helical" evidence="2">
    <location>
        <begin position="149"/>
        <end position="168"/>
    </location>
</feature>
<organism evidence="3 4">
    <name type="scientific">Asticcacaulis currens</name>
    <dbReference type="NCBI Taxonomy" id="2984210"/>
    <lineage>
        <taxon>Bacteria</taxon>
        <taxon>Pseudomonadati</taxon>
        <taxon>Pseudomonadota</taxon>
        <taxon>Alphaproteobacteria</taxon>
        <taxon>Caulobacterales</taxon>
        <taxon>Caulobacteraceae</taxon>
        <taxon>Asticcacaulis</taxon>
    </lineage>
</organism>
<evidence type="ECO:0000313" key="3">
    <source>
        <dbReference type="EMBL" id="MDC7693707.1"/>
    </source>
</evidence>
<dbReference type="Proteomes" id="UP001216595">
    <property type="component" value="Unassembled WGS sequence"/>
</dbReference>
<comment type="similarity">
    <text evidence="1">Belongs to the sodium:galactoside symporter (TC 2.A.2) family.</text>
</comment>
<protein>
    <submittedName>
        <fullName evidence="3">MFS transporter</fullName>
    </submittedName>
</protein>
<evidence type="ECO:0000313" key="4">
    <source>
        <dbReference type="Proteomes" id="UP001216595"/>
    </source>
</evidence>
<name>A0ABT5IBZ7_9CAUL</name>
<feature type="transmembrane region" description="Helical" evidence="2">
    <location>
        <begin position="415"/>
        <end position="435"/>
    </location>
</feature>
<feature type="transmembrane region" description="Helical" evidence="2">
    <location>
        <begin position="272"/>
        <end position="294"/>
    </location>
</feature>
<dbReference type="RefSeq" id="WP_272740457.1">
    <property type="nucleotide sequence ID" value="NZ_JAQQKW010000002.1"/>
</dbReference>
<keyword evidence="2" id="KW-0472">Membrane</keyword>
<dbReference type="InterPro" id="IPR039672">
    <property type="entry name" value="MFS_2"/>
</dbReference>
<evidence type="ECO:0000256" key="1">
    <source>
        <dbReference type="ARBA" id="ARBA00009617"/>
    </source>
</evidence>
<feature type="transmembrane region" description="Helical" evidence="2">
    <location>
        <begin position="86"/>
        <end position="103"/>
    </location>
</feature>